<evidence type="ECO:0000256" key="1">
    <source>
        <dbReference type="ARBA" id="ARBA00006432"/>
    </source>
</evidence>
<dbReference type="AlphaFoldDB" id="A0A2P4ZFR3"/>
<evidence type="ECO:0008006" key="10">
    <source>
        <dbReference type="Google" id="ProtNLM"/>
    </source>
</evidence>
<dbReference type="GO" id="GO:0031956">
    <property type="term" value="F:medium-chain fatty acid-CoA ligase activity"/>
    <property type="evidence" value="ECO:0007669"/>
    <property type="project" value="TreeGrafter"/>
</dbReference>
<dbReference type="PANTHER" id="PTHR43201:SF5">
    <property type="entry name" value="MEDIUM-CHAIN ACYL-COA LIGASE ACSF2, MITOCHONDRIAL"/>
    <property type="match status" value="1"/>
</dbReference>
<dbReference type="Pfam" id="PF00501">
    <property type="entry name" value="AMP-binding"/>
    <property type="match status" value="1"/>
</dbReference>
<comment type="caution">
    <text evidence="8">The sequence shown here is derived from an EMBL/GenBank/DDBJ whole genome shotgun (WGS) entry which is preliminary data.</text>
</comment>
<dbReference type="Proteomes" id="UP000054821">
    <property type="component" value="Unassembled WGS sequence"/>
</dbReference>
<evidence type="ECO:0000259" key="6">
    <source>
        <dbReference type="Pfam" id="PF00668"/>
    </source>
</evidence>
<dbReference type="SUPFAM" id="SSF56801">
    <property type="entry name" value="Acetyl-CoA synthetase-like"/>
    <property type="match status" value="1"/>
</dbReference>
<dbReference type="GO" id="GO:0006631">
    <property type="term" value="P:fatty acid metabolic process"/>
    <property type="evidence" value="ECO:0007669"/>
    <property type="project" value="TreeGrafter"/>
</dbReference>
<reference evidence="8 9" key="1">
    <citation type="journal article" date="2016" name="Genome Announc.">
        <title>Draft Whole-Genome Sequence of Trichoderma gamsii T6085, a Promising Biocontrol Agent of Fusarium Head Blight on Wheat.</title>
        <authorList>
            <person name="Baroncelli R."/>
            <person name="Zapparata A."/>
            <person name="Piaggeschi G."/>
            <person name="Sarrocco S."/>
            <person name="Vannacci G."/>
        </authorList>
    </citation>
    <scope>NUCLEOTIDE SEQUENCE [LARGE SCALE GENOMIC DNA]</scope>
    <source>
        <strain evidence="8 9">T6085</strain>
    </source>
</reference>
<dbReference type="InterPro" id="IPR045851">
    <property type="entry name" value="AMP-bd_C_sf"/>
</dbReference>
<evidence type="ECO:0000259" key="7">
    <source>
        <dbReference type="Pfam" id="PF13193"/>
    </source>
</evidence>
<dbReference type="Pfam" id="PF00668">
    <property type="entry name" value="Condensation"/>
    <property type="match status" value="1"/>
</dbReference>
<keyword evidence="3" id="KW-0597">Phosphoprotein</keyword>
<evidence type="ECO:0000256" key="4">
    <source>
        <dbReference type="ARBA" id="ARBA00022598"/>
    </source>
</evidence>
<dbReference type="InterPro" id="IPR042099">
    <property type="entry name" value="ANL_N_sf"/>
</dbReference>
<name>A0A2P4ZFR3_9HYPO</name>
<accession>A0A2P4ZFR3</accession>
<dbReference type="SUPFAM" id="SSF52777">
    <property type="entry name" value="CoA-dependent acyltransferases"/>
    <property type="match status" value="1"/>
</dbReference>
<evidence type="ECO:0000313" key="9">
    <source>
        <dbReference type="Proteomes" id="UP000054821"/>
    </source>
</evidence>
<evidence type="ECO:0000259" key="5">
    <source>
        <dbReference type="Pfam" id="PF00501"/>
    </source>
</evidence>
<evidence type="ECO:0000256" key="3">
    <source>
        <dbReference type="ARBA" id="ARBA00022553"/>
    </source>
</evidence>
<keyword evidence="4" id="KW-0436">Ligase</keyword>
<dbReference type="Pfam" id="PF13193">
    <property type="entry name" value="AMP-binding_C"/>
    <property type="match status" value="1"/>
</dbReference>
<keyword evidence="9" id="KW-1185">Reference proteome</keyword>
<gene>
    <name evidence="8" type="ORF">TGAM01_v208107</name>
</gene>
<dbReference type="InterPro" id="IPR025110">
    <property type="entry name" value="AMP-bd_C"/>
</dbReference>
<feature type="domain" description="AMP-dependent synthetase/ligase" evidence="5">
    <location>
        <begin position="34"/>
        <end position="413"/>
    </location>
</feature>
<dbReference type="InterPro" id="IPR001242">
    <property type="entry name" value="Condensation_dom"/>
</dbReference>
<organism evidence="8 9">
    <name type="scientific">Trichoderma gamsii</name>
    <dbReference type="NCBI Taxonomy" id="398673"/>
    <lineage>
        <taxon>Eukaryota</taxon>
        <taxon>Fungi</taxon>
        <taxon>Dikarya</taxon>
        <taxon>Ascomycota</taxon>
        <taxon>Pezizomycotina</taxon>
        <taxon>Sordariomycetes</taxon>
        <taxon>Hypocreomycetidae</taxon>
        <taxon>Hypocreales</taxon>
        <taxon>Hypocreaceae</taxon>
        <taxon>Trichoderma</taxon>
    </lineage>
</organism>
<dbReference type="RefSeq" id="XP_024405021.1">
    <property type="nucleotide sequence ID" value="XM_024550251.1"/>
</dbReference>
<dbReference type="InterPro" id="IPR000873">
    <property type="entry name" value="AMP-dep_synth/lig_dom"/>
</dbReference>
<protein>
    <recommendedName>
        <fullName evidence="10">AMP-dependent synthetase/ligase domain-containing protein</fullName>
    </recommendedName>
</protein>
<keyword evidence="2" id="KW-0596">Phosphopantetheine</keyword>
<feature type="domain" description="Condensation" evidence="6">
    <location>
        <begin position="755"/>
        <end position="1046"/>
    </location>
</feature>
<dbReference type="PANTHER" id="PTHR43201">
    <property type="entry name" value="ACYL-COA SYNTHETASE"/>
    <property type="match status" value="1"/>
</dbReference>
<dbReference type="EMBL" id="JPDN02000032">
    <property type="protein sequence ID" value="PON23102.1"/>
    <property type="molecule type" value="Genomic_DNA"/>
</dbReference>
<dbReference type="GeneID" id="29989348"/>
<dbReference type="Gene3D" id="3.40.50.12780">
    <property type="entry name" value="N-terminal domain of ligase-like"/>
    <property type="match status" value="1"/>
</dbReference>
<proteinExistence type="inferred from homology"/>
<dbReference type="Gene3D" id="3.30.559.30">
    <property type="entry name" value="Nonribosomal peptide synthetase, condensation domain"/>
    <property type="match status" value="1"/>
</dbReference>
<evidence type="ECO:0000256" key="2">
    <source>
        <dbReference type="ARBA" id="ARBA00022450"/>
    </source>
</evidence>
<evidence type="ECO:0000313" key="8">
    <source>
        <dbReference type="EMBL" id="PON23102.1"/>
    </source>
</evidence>
<dbReference type="Gene3D" id="3.30.300.30">
    <property type="match status" value="1"/>
</dbReference>
<feature type="domain" description="AMP-binding enzyme C-terminal" evidence="7">
    <location>
        <begin position="465"/>
        <end position="535"/>
    </location>
</feature>
<dbReference type="STRING" id="398673.A0A2P4ZFR3"/>
<comment type="similarity">
    <text evidence="1">Belongs to the ATP-dependent AMP-binding enzyme family.</text>
</comment>
<sequence>MASCTDTLVFPSNYESNGSPAIISPSAGSTSIKDATSYTQLAIMTRSLQRDLARIGVTKDSRVALVLPNGLEFAVTLLAIIRQRGIAAPLNPQYTQSEFRDLFSQMKLDLVVMLPEARGPGDSSYMTDPAFLAAQRLGVHVALCYKTSTLQDGGEQILELALRPHEITNSHCTPVAVDAGAAIFSRDEVLPGDKVVMLSTSGTTGAPKLVLLSHTNLLTAMRIIIGNHQLSSSDRTMIITPLYHIIGLCGSLLATLFSGGCAVIPNSLPGAFWQRCSDYGITWFHAVPTLHRLLLNFPRPGGRVSPHLRFIRCGGSEISPDLYERLVALGPPLLEVYGMTETAPAIFCNRLKDGNMRRRSHFPIPDAVDVMILPSTALAPGPNVEEASITTLTKVPGIIGEVCVLGQNVMEGYVENPQANSEAFLPNGYFRTGDLGTIEPGGYLKLVGRKKEVINKGGEKIGPAEIEHVALSHELVSGAACFRIADNMYGDEIGLAVSLASHRVGHPLVASELKSHIAQHLTQFKVPQKIKAIQFLGEIASFIETIDLATFLNNATFKNVWDTISAYQQSTDGGTAKKNTRIGSIETIESVAADSMVGISSGQLASALERVGVAEDSVTQVAPVSSIQGTSIELCTLEYMLTQKFFLHHQQNGGTGCINYIYEVEGPNLKQGLKQFTYLLEMKNPIFRTTIIGIGENKFALALLKETASHWSYPSSLQSLLESTTAQKLQLGAPAARYALVLGDAAHQGRNFFAISLYHTHCDAFTRFLIDKEISRILQSPVKYAEAQNIERPWFGAFVKHQHLIAPQEEVMKFWENYLRGANVANIHPLDQAVVSGSVENVLKDMLPVPFSHPQPNGDAPRNPTQVILAAWAMALAKLSGHRDITFGLCRHGRSSNTFADVWRVMGPLVNAVPFRISVQSKQEPITELLQRVQDDITTTTKWEQGFAPGVVPSADGRPWVQSFVNLRSELNKSKDVCDTDASDSDVTKIVPRPDLDHFNTDYHWAVILMVKRQRNQYEVSMLYNSSLIDHKRANTLFADFKSLMTTLEAGVGTNVGSLLDQP</sequence>